<dbReference type="eggNOG" id="COG3668">
    <property type="taxonomic scope" value="Bacteria"/>
</dbReference>
<evidence type="ECO:0000313" key="3">
    <source>
        <dbReference type="EMBL" id="EFC89955.1"/>
    </source>
</evidence>
<name>D2ZT22_NEIM2</name>
<dbReference type="InterPro" id="IPR035093">
    <property type="entry name" value="RelE/ParE_toxin_dom_sf"/>
</dbReference>
<dbReference type="Gene3D" id="3.30.2310.20">
    <property type="entry name" value="RelE-like"/>
    <property type="match status" value="1"/>
</dbReference>
<sequence>MRVEWSEKALNEAESIVNYIFEENPIAALETDDLIRNAIGLLEKMPLAGRYGKVADTRELVINRNYFVVYEIADNRVLILGVKHTRQRYP</sequence>
<evidence type="ECO:0000256" key="1">
    <source>
        <dbReference type="ARBA" id="ARBA00006226"/>
    </source>
</evidence>
<gene>
    <name evidence="3" type="ORF">NEIMUCOT_03755</name>
</gene>
<dbReference type="Pfam" id="PF05016">
    <property type="entry name" value="ParE_toxin"/>
    <property type="match status" value="1"/>
</dbReference>
<dbReference type="InterPro" id="IPR051803">
    <property type="entry name" value="TA_system_RelE-like_toxin"/>
</dbReference>
<dbReference type="EMBL" id="ACDX02000001">
    <property type="protein sequence ID" value="EFC89955.1"/>
    <property type="molecule type" value="Genomic_DNA"/>
</dbReference>
<dbReference type="PANTHER" id="PTHR33755">
    <property type="entry name" value="TOXIN PARE1-RELATED"/>
    <property type="match status" value="1"/>
</dbReference>
<evidence type="ECO:0000313" key="4">
    <source>
        <dbReference type="Proteomes" id="UP000003344"/>
    </source>
</evidence>
<keyword evidence="2" id="KW-1277">Toxin-antitoxin system</keyword>
<evidence type="ECO:0000256" key="2">
    <source>
        <dbReference type="ARBA" id="ARBA00022649"/>
    </source>
</evidence>
<reference evidence="3 4" key="1">
    <citation type="submission" date="2009-10" db="EMBL/GenBank/DDBJ databases">
        <authorList>
            <person name="Weinstock G."/>
            <person name="Sodergren E."/>
            <person name="Clifton S."/>
            <person name="Fulton L."/>
            <person name="Fulton B."/>
            <person name="Courtney L."/>
            <person name="Fronick C."/>
            <person name="Harrison M."/>
            <person name="Strong C."/>
            <person name="Farmer C."/>
            <person name="Delahaunty K."/>
            <person name="Markovic C."/>
            <person name="Hall O."/>
            <person name="Minx P."/>
            <person name="Tomlinson C."/>
            <person name="Mitreva M."/>
            <person name="Nelson J."/>
            <person name="Hou S."/>
            <person name="Wollam A."/>
            <person name="Pepin K.H."/>
            <person name="Johnson M."/>
            <person name="Bhonagiri V."/>
            <person name="Nash W.E."/>
            <person name="Warren W."/>
            <person name="Chinwalla A."/>
            <person name="Mardis E.R."/>
            <person name="Wilson R.K."/>
        </authorList>
    </citation>
    <scope>NUCLEOTIDE SEQUENCE [LARGE SCALE GENOMIC DNA]</scope>
    <source>
        <strain evidence="4">ATCC 25996 / DSM 4631 / NCTC 10774 / M26</strain>
    </source>
</reference>
<dbReference type="SUPFAM" id="SSF143011">
    <property type="entry name" value="RelE-like"/>
    <property type="match status" value="1"/>
</dbReference>
<dbReference type="AlphaFoldDB" id="D2ZT22"/>
<protein>
    <submittedName>
        <fullName evidence="3">Addiction module toxin, RelE/StbE family</fullName>
    </submittedName>
</protein>
<organism evidence="3 4">
    <name type="scientific">Neisseria mucosa (strain ATCC 25996 / DSM 4631 / NCTC 10774 / M26)</name>
    <dbReference type="NCBI Taxonomy" id="546266"/>
    <lineage>
        <taxon>Bacteria</taxon>
        <taxon>Pseudomonadati</taxon>
        <taxon>Pseudomonadota</taxon>
        <taxon>Betaproteobacteria</taxon>
        <taxon>Neisseriales</taxon>
        <taxon>Neisseriaceae</taxon>
        <taxon>Neisseria</taxon>
    </lineage>
</organism>
<comment type="caution">
    <text evidence="3">The sequence shown here is derived from an EMBL/GenBank/DDBJ whole genome shotgun (WGS) entry which is preliminary data.</text>
</comment>
<dbReference type="Proteomes" id="UP000003344">
    <property type="component" value="Unassembled WGS sequence"/>
</dbReference>
<dbReference type="InterPro" id="IPR007712">
    <property type="entry name" value="RelE/ParE_toxin"/>
</dbReference>
<dbReference type="STRING" id="546266.NEIMUCOT_03755"/>
<proteinExistence type="inferred from homology"/>
<dbReference type="NCBIfam" id="TIGR02385">
    <property type="entry name" value="RelE_StbE"/>
    <property type="match status" value="1"/>
</dbReference>
<comment type="similarity">
    <text evidence="1">Belongs to the RelE toxin family.</text>
</comment>
<accession>D2ZT22</accession>